<protein>
    <submittedName>
        <fullName evidence="2">Pro-Pol polyprotein</fullName>
    </submittedName>
</protein>
<organism evidence="2 3">
    <name type="scientific">Cajanus cajan</name>
    <name type="common">Pigeon pea</name>
    <name type="synonym">Cajanus indicus</name>
    <dbReference type="NCBI Taxonomy" id="3821"/>
    <lineage>
        <taxon>Eukaryota</taxon>
        <taxon>Viridiplantae</taxon>
        <taxon>Streptophyta</taxon>
        <taxon>Embryophyta</taxon>
        <taxon>Tracheophyta</taxon>
        <taxon>Spermatophyta</taxon>
        <taxon>Magnoliopsida</taxon>
        <taxon>eudicotyledons</taxon>
        <taxon>Gunneridae</taxon>
        <taxon>Pentapetalae</taxon>
        <taxon>rosids</taxon>
        <taxon>fabids</taxon>
        <taxon>Fabales</taxon>
        <taxon>Fabaceae</taxon>
        <taxon>Papilionoideae</taxon>
        <taxon>50 kb inversion clade</taxon>
        <taxon>NPAAA clade</taxon>
        <taxon>indigoferoid/millettioid clade</taxon>
        <taxon>Phaseoleae</taxon>
        <taxon>Cajanus</taxon>
    </lineage>
</organism>
<dbReference type="GO" id="GO:0015074">
    <property type="term" value="P:DNA integration"/>
    <property type="evidence" value="ECO:0007669"/>
    <property type="project" value="InterPro"/>
</dbReference>
<dbReference type="Proteomes" id="UP000075243">
    <property type="component" value="Chromosome 11"/>
</dbReference>
<evidence type="ECO:0000313" key="2">
    <source>
        <dbReference type="EMBL" id="KYP56205.1"/>
    </source>
</evidence>
<dbReference type="GO" id="GO:0003676">
    <property type="term" value="F:nucleic acid binding"/>
    <property type="evidence" value="ECO:0007669"/>
    <property type="project" value="InterPro"/>
</dbReference>
<sequence>MFTGRKVAQYAQSRGIKLVTSTPYYAQANGQVEAANKLIISLIKKHISGKPRRWHETLVQILWAYRNSP</sequence>
<reference evidence="2 3" key="1">
    <citation type="journal article" date="2012" name="Nat. Biotechnol.">
        <title>Draft genome sequence of pigeonpea (Cajanus cajan), an orphan legume crop of resource-poor farmers.</title>
        <authorList>
            <person name="Varshney R.K."/>
            <person name="Chen W."/>
            <person name="Li Y."/>
            <person name="Bharti A.K."/>
            <person name="Saxena R.K."/>
            <person name="Schlueter J.A."/>
            <person name="Donoghue M.T."/>
            <person name="Azam S."/>
            <person name="Fan G."/>
            <person name="Whaley A.M."/>
            <person name="Farmer A.D."/>
            <person name="Sheridan J."/>
            <person name="Iwata A."/>
            <person name="Tuteja R."/>
            <person name="Penmetsa R.V."/>
            <person name="Wu W."/>
            <person name="Upadhyaya H.D."/>
            <person name="Yang S.P."/>
            <person name="Shah T."/>
            <person name="Saxena K.B."/>
            <person name="Michael T."/>
            <person name="McCombie W.R."/>
            <person name="Yang B."/>
            <person name="Zhang G."/>
            <person name="Yang H."/>
            <person name="Wang J."/>
            <person name="Spillane C."/>
            <person name="Cook D.R."/>
            <person name="May G.D."/>
            <person name="Xu X."/>
            <person name="Jackson S.A."/>
        </authorList>
    </citation>
    <scope>NUCLEOTIDE SEQUENCE [LARGE SCALE GENOMIC DNA]</scope>
    <source>
        <strain evidence="3">cv. Asha</strain>
    </source>
</reference>
<evidence type="ECO:0000313" key="3">
    <source>
        <dbReference type="Proteomes" id="UP000075243"/>
    </source>
</evidence>
<keyword evidence="3" id="KW-1185">Reference proteome</keyword>
<dbReference type="PROSITE" id="PS50994">
    <property type="entry name" value="INTEGRASE"/>
    <property type="match status" value="1"/>
</dbReference>
<dbReference type="InterPro" id="IPR001584">
    <property type="entry name" value="Integrase_cat-core"/>
</dbReference>
<dbReference type="InterPro" id="IPR036397">
    <property type="entry name" value="RNaseH_sf"/>
</dbReference>
<dbReference type="InterPro" id="IPR012337">
    <property type="entry name" value="RNaseH-like_sf"/>
</dbReference>
<dbReference type="EMBL" id="CM003613">
    <property type="protein sequence ID" value="KYP56205.1"/>
    <property type="molecule type" value="Genomic_DNA"/>
</dbReference>
<dbReference type="Gramene" id="C.cajan_02380.t">
    <property type="protein sequence ID" value="C.cajan_02380.t.cds1"/>
    <property type="gene ID" value="C.cajan_02380"/>
</dbReference>
<dbReference type="OMA" id="LWADHIT"/>
<accession>A0A151SN47</accession>
<dbReference type="PANTHER" id="PTHR48475">
    <property type="entry name" value="RIBONUCLEASE H"/>
    <property type="match status" value="1"/>
</dbReference>
<evidence type="ECO:0000259" key="1">
    <source>
        <dbReference type="PROSITE" id="PS50994"/>
    </source>
</evidence>
<feature type="domain" description="Integrase catalytic" evidence="1">
    <location>
        <begin position="1"/>
        <end position="69"/>
    </location>
</feature>
<dbReference type="PANTHER" id="PTHR48475:SF2">
    <property type="entry name" value="RIBONUCLEASE H"/>
    <property type="match status" value="1"/>
</dbReference>
<gene>
    <name evidence="2" type="ORF">KK1_002442</name>
</gene>
<dbReference type="AlphaFoldDB" id="A0A151SN47"/>
<name>A0A151SN47_CAJCA</name>
<dbReference type="SUPFAM" id="SSF53098">
    <property type="entry name" value="Ribonuclease H-like"/>
    <property type="match status" value="1"/>
</dbReference>
<proteinExistence type="predicted"/>
<dbReference type="Gene3D" id="3.30.420.10">
    <property type="entry name" value="Ribonuclease H-like superfamily/Ribonuclease H"/>
    <property type="match status" value="1"/>
</dbReference>